<evidence type="ECO:0000256" key="4">
    <source>
        <dbReference type="ARBA" id="ARBA00022989"/>
    </source>
</evidence>
<comment type="subcellular location">
    <subcellularLocation>
        <location evidence="1">Cell membrane</location>
        <topology evidence="1">Multi-pass membrane protein</topology>
    </subcellularLocation>
</comment>
<comment type="caution">
    <text evidence="7">The sequence shown here is derived from an EMBL/GenBank/DDBJ whole genome shotgun (WGS) entry which is preliminary data.</text>
</comment>
<keyword evidence="2" id="KW-1003">Cell membrane</keyword>
<evidence type="ECO:0000313" key="8">
    <source>
        <dbReference type="Proteomes" id="UP000188597"/>
    </source>
</evidence>
<feature type="transmembrane region" description="Helical" evidence="6">
    <location>
        <begin position="200"/>
        <end position="217"/>
    </location>
</feature>
<dbReference type="Gene3D" id="1.20.1740.10">
    <property type="entry name" value="Amino acid/polyamine transporter I"/>
    <property type="match status" value="1"/>
</dbReference>
<feature type="transmembrane region" description="Helical" evidence="6">
    <location>
        <begin position="100"/>
        <end position="120"/>
    </location>
</feature>
<organism evidence="7 8">
    <name type="scientific">Fictibacillus arsenicus</name>
    <dbReference type="NCBI Taxonomy" id="255247"/>
    <lineage>
        <taxon>Bacteria</taxon>
        <taxon>Bacillati</taxon>
        <taxon>Bacillota</taxon>
        <taxon>Bacilli</taxon>
        <taxon>Bacillales</taxon>
        <taxon>Fictibacillaceae</taxon>
        <taxon>Fictibacillus</taxon>
    </lineage>
</organism>
<feature type="transmembrane region" description="Helical" evidence="6">
    <location>
        <begin position="28"/>
        <end position="46"/>
    </location>
</feature>
<keyword evidence="5 6" id="KW-0472">Membrane</keyword>
<keyword evidence="3 6" id="KW-0812">Transmembrane</keyword>
<feature type="transmembrane region" description="Helical" evidence="6">
    <location>
        <begin position="333"/>
        <end position="352"/>
    </location>
</feature>
<evidence type="ECO:0000313" key="7">
    <source>
        <dbReference type="EMBL" id="OOE14543.1"/>
    </source>
</evidence>
<dbReference type="PANTHER" id="PTHR42770:SF7">
    <property type="entry name" value="MEMBRANE PROTEIN"/>
    <property type="match status" value="1"/>
</dbReference>
<dbReference type="AlphaFoldDB" id="A0A1V3GCE9"/>
<feature type="transmembrane region" description="Helical" evidence="6">
    <location>
        <begin position="238"/>
        <end position="264"/>
    </location>
</feature>
<feature type="transmembrane region" description="Helical" evidence="6">
    <location>
        <begin position="393"/>
        <end position="418"/>
    </location>
</feature>
<name>A0A1V3GCE9_9BACL</name>
<evidence type="ECO:0000256" key="6">
    <source>
        <dbReference type="SAM" id="Phobius"/>
    </source>
</evidence>
<feature type="transmembrane region" description="Helical" evidence="6">
    <location>
        <begin position="126"/>
        <end position="151"/>
    </location>
</feature>
<sequence length="487" mass="52324">MNLNSKGVFKLGEVNHEKQGLHKALKPIHLWAIAVGMVISGQYFGWNYGFEQGGTLGLMAAAIFITIFYTAFIFSYSELSTSIPHAGGPSAYARRAMGPYAGFMTGISVLIEFVFAPPAIAVATGAYINFLIPAINPVYATVAVFVFFILINMIGVKGAALIELVATIIALIGLAIYFAAGSTHVQLDYIFNENALPNGWTGMWMAIPFAIWFYLAVEGGAMAAEEVQNPKKDIPKGFIAGILTLAICTIGTLFITAGLGGGVGQPADNPLPQALASVYGEGHFLPKLVAVIGLAGLIASLHGIIIGYSRQTFALSRAGYLPKFLSRLSKRQIPTWGLLLPGGIGVIAAANATFANQLIILAVFGAAMMYCLSLVSLFILRKKEPNLHRPFKVSYPLVPGVAIVLGVISLFCVIYYSVFNQSLPLFGVNVPLLGVLLFIYGAATVYYIAVGRHKLLPIEEEFGVFDELEADEEQHDEMIKRDAKIGM</sequence>
<proteinExistence type="predicted"/>
<reference evidence="7 8" key="1">
    <citation type="submission" date="2016-11" db="EMBL/GenBank/DDBJ databases">
        <authorList>
            <person name="Jaros S."/>
            <person name="Januszkiewicz K."/>
            <person name="Wedrychowicz H."/>
        </authorList>
    </citation>
    <scope>NUCLEOTIDE SEQUENCE [LARGE SCALE GENOMIC DNA]</scope>
    <source>
        <strain evidence="7 8">Con a/3</strain>
    </source>
</reference>
<dbReference type="GO" id="GO:0022857">
    <property type="term" value="F:transmembrane transporter activity"/>
    <property type="evidence" value="ECO:0007669"/>
    <property type="project" value="InterPro"/>
</dbReference>
<dbReference type="OrthoDB" id="9762947at2"/>
<accession>A0A1V3GCE9</accession>
<dbReference type="EMBL" id="MQMF01000001">
    <property type="protein sequence ID" value="OOE14543.1"/>
    <property type="molecule type" value="Genomic_DNA"/>
</dbReference>
<feature type="transmembrane region" description="Helical" evidence="6">
    <location>
        <begin position="158"/>
        <end position="180"/>
    </location>
</feature>
<dbReference type="Proteomes" id="UP000188597">
    <property type="component" value="Unassembled WGS sequence"/>
</dbReference>
<dbReference type="Pfam" id="PF13520">
    <property type="entry name" value="AA_permease_2"/>
    <property type="match status" value="1"/>
</dbReference>
<dbReference type="PIRSF" id="PIRSF006060">
    <property type="entry name" value="AA_transporter"/>
    <property type="match status" value="1"/>
</dbReference>
<evidence type="ECO:0000256" key="3">
    <source>
        <dbReference type="ARBA" id="ARBA00022692"/>
    </source>
</evidence>
<dbReference type="InterPro" id="IPR004757">
    <property type="entry name" value="EtNH_permease"/>
</dbReference>
<evidence type="ECO:0000256" key="1">
    <source>
        <dbReference type="ARBA" id="ARBA00004651"/>
    </source>
</evidence>
<dbReference type="NCBIfam" id="TIGR00908">
    <property type="entry name" value="2A0305"/>
    <property type="match status" value="1"/>
</dbReference>
<evidence type="ECO:0000256" key="2">
    <source>
        <dbReference type="ARBA" id="ARBA00022475"/>
    </source>
</evidence>
<gene>
    <name evidence="7" type="ORF">UN64_04945</name>
</gene>
<dbReference type="InterPro" id="IPR002293">
    <property type="entry name" value="AA/rel_permease1"/>
</dbReference>
<dbReference type="PANTHER" id="PTHR42770">
    <property type="entry name" value="AMINO ACID TRANSPORTER-RELATED"/>
    <property type="match status" value="1"/>
</dbReference>
<feature type="transmembrane region" description="Helical" evidence="6">
    <location>
        <begin position="358"/>
        <end position="381"/>
    </location>
</feature>
<feature type="transmembrane region" description="Helical" evidence="6">
    <location>
        <begin position="284"/>
        <end position="308"/>
    </location>
</feature>
<evidence type="ECO:0000256" key="5">
    <source>
        <dbReference type="ARBA" id="ARBA00023136"/>
    </source>
</evidence>
<keyword evidence="4 6" id="KW-1133">Transmembrane helix</keyword>
<dbReference type="InterPro" id="IPR050367">
    <property type="entry name" value="APC_superfamily"/>
</dbReference>
<protein>
    <submittedName>
        <fullName evidence="7">Ethanolamine permease</fullName>
    </submittedName>
</protein>
<feature type="transmembrane region" description="Helical" evidence="6">
    <location>
        <begin position="430"/>
        <end position="449"/>
    </location>
</feature>
<dbReference type="GO" id="GO:0005886">
    <property type="term" value="C:plasma membrane"/>
    <property type="evidence" value="ECO:0007669"/>
    <property type="project" value="UniProtKB-SubCell"/>
</dbReference>
<feature type="transmembrane region" description="Helical" evidence="6">
    <location>
        <begin position="58"/>
        <end position="79"/>
    </location>
</feature>